<evidence type="ECO:0000259" key="7">
    <source>
        <dbReference type="PROSITE" id="PS50850"/>
    </source>
</evidence>
<evidence type="ECO:0000256" key="4">
    <source>
        <dbReference type="ARBA" id="ARBA00022989"/>
    </source>
</evidence>
<feature type="transmembrane region" description="Helical" evidence="6">
    <location>
        <begin position="101"/>
        <end position="118"/>
    </location>
</feature>
<dbReference type="CDD" id="cd17321">
    <property type="entry name" value="MFS_MMR_MDR_like"/>
    <property type="match status" value="1"/>
</dbReference>
<dbReference type="EMBL" id="RAPF01000022">
    <property type="protein sequence ID" value="RKF14574.1"/>
    <property type="molecule type" value="Genomic_DNA"/>
</dbReference>
<evidence type="ECO:0000256" key="6">
    <source>
        <dbReference type="SAM" id="Phobius"/>
    </source>
</evidence>
<protein>
    <submittedName>
        <fullName evidence="8">MFS transporter</fullName>
    </submittedName>
</protein>
<feature type="transmembrane region" description="Helical" evidence="6">
    <location>
        <begin position="185"/>
        <end position="206"/>
    </location>
</feature>
<dbReference type="Gene3D" id="1.20.1720.10">
    <property type="entry name" value="Multidrug resistance protein D"/>
    <property type="match status" value="1"/>
</dbReference>
<keyword evidence="2" id="KW-0813">Transport</keyword>
<feature type="transmembrane region" description="Helical" evidence="6">
    <location>
        <begin position="38"/>
        <end position="59"/>
    </location>
</feature>
<evidence type="ECO:0000313" key="9">
    <source>
        <dbReference type="Proteomes" id="UP000284395"/>
    </source>
</evidence>
<feature type="transmembrane region" description="Helical" evidence="6">
    <location>
        <begin position="154"/>
        <end position="173"/>
    </location>
</feature>
<feature type="non-terminal residue" evidence="8">
    <location>
        <position position="399"/>
    </location>
</feature>
<gene>
    <name evidence="8" type="ORF">D6851_17305</name>
</gene>
<dbReference type="GO" id="GO:0022857">
    <property type="term" value="F:transmembrane transporter activity"/>
    <property type="evidence" value="ECO:0007669"/>
    <property type="project" value="InterPro"/>
</dbReference>
<dbReference type="InterPro" id="IPR011701">
    <property type="entry name" value="MFS"/>
</dbReference>
<dbReference type="GO" id="GO:0016020">
    <property type="term" value="C:membrane"/>
    <property type="evidence" value="ECO:0007669"/>
    <property type="project" value="UniProtKB-SubCell"/>
</dbReference>
<dbReference type="InterPro" id="IPR020846">
    <property type="entry name" value="MFS_dom"/>
</dbReference>
<evidence type="ECO:0000256" key="5">
    <source>
        <dbReference type="ARBA" id="ARBA00023136"/>
    </source>
</evidence>
<dbReference type="Proteomes" id="UP000284395">
    <property type="component" value="Unassembled WGS sequence"/>
</dbReference>
<evidence type="ECO:0000256" key="3">
    <source>
        <dbReference type="ARBA" id="ARBA00022692"/>
    </source>
</evidence>
<evidence type="ECO:0000256" key="1">
    <source>
        <dbReference type="ARBA" id="ARBA00004141"/>
    </source>
</evidence>
<keyword evidence="9" id="KW-1185">Reference proteome</keyword>
<name>A0A420E7U6_9SPHN</name>
<feature type="transmembrane region" description="Helical" evidence="6">
    <location>
        <begin position="127"/>
        <end position="148"/>
    </location>
</feature>
<keyword evidence="5 6" id="KW-0472">Membrane</keyword>
<dbReference type="Pfam" id="PF07690">
    <property type="entry name" value="MFS_1"/>
    <property type="match status" value="1"/>
</dbReference>
<evidence type="ECO:0000313" key="8">
    <source>
        <dbReference type="EMBL" id="RKF14574.1"/>
    </source>
</evidence>
<organism evidence="8 9">
    <name type="scientific">Altericroceibacterium spongiae</name>
    <dbReference type="NCBI Taxonomy" id="2320269"/>
    <lineage>
        <taxon>Bacteria</taxon>
        <taxon>Pseudomonadati</taxon>
        <taxon>Pseudomonadota</taxon>
        <taxon>Alphaproteobacteria</taxon>
        <taxon>Sphingomonadales</taxon>
        <taxon>Erythrobacteraceae</taxon>
        <taxon>Altericroceibacterium</taxon>
    </lineage>
</organism>
<keyword evidence="3 6" id="KW-0812">Transmembrane</keyword>
<feature type="transmembrane region" description="Helical" evidence="6">
    <location>
        <begin position="212"/>
        <end position="232"/>
    </location>
</feature>
<dbReference type="SUPFAM" id="SSF103473">
    <property type="entry name" value="MFS general substrate transporter"/>
    <property type="match status" value="1"/>
</dbReference>
<accession>A0A420E7U6</accession>
<dbReference type="PROSITE" id="PS50850">
    <property type="entry name" value="MFS"/>
    <property type="match status" value="1"/>
</dbReference>
<dbReference type="PANTHER" id="PTHR42718:SF9">
    <property type="entry name" value="MAJOR FACILITATOR SUPERFAMILY MULTIDRUG TRANSPORTER MFSC"/>
    <property type="match status" value="1"/>
</dbReference>
<comment type="caution">
    <text evidence="8">The sequence shown here is derived from an EMBL/GenBank/DDBJ whole genome shotgun (WGS) entry which is preliminary data.</text>
</comment>
<evidence type="ECO:0000256" key="2">
    <source>
        <dbReference type="ARBA" id="ARBA00022448"/>
    </source>
</evidence>
<comment type="subcellular location">
    <subcellularLocation>
        <location evidence="1">Membrane</location>
        <topology evidence="1">Multi-pass membrane protein</topology>
    </subcellularLocation>
</comment>
<dbReference type="AlphaFoldDB" id="A0A420E7U6"/>
<dbReference type="InterPro" id="IPR036259">
    <property type="entry name" value="MFS_trans_sf"/>
</dbReference>
<reference evidence="8 9" key="1">
    <citation type="submission" date="2018-09" db="EMBL/GenBank/DDBJ databases">
        <title>Altererythrobacter spongiae sp. nov., isolated from a marine sponge.</title>
        <authorList>
            <person name="Zhuang L."/>
            <person name="Luo L."/>
        </authorList>
    </citation>
    <scope>NUCLEOTIDE SEQUENCE [LARGE SCALE GENOMIC DNA]</scope>
    <source>
        <strain evidence="8 9">HN-Y73</strain>
    </source>
</reference>
<keyword evidence="4 6" id="KW-1133">Transmembrane helix</keyword>
<dbReference type="PANTHER" id="PTHR42718">
    <property type="entry name" value="MAJOR FACILITATOR SUPERFAMILY MULTIDRUG TRANSPORTER MFSC"/>
    <property type="match status" value="1"/>
</dbReference>
<feature type="transmembrane region" description="Helical" evidence="6">
    <location>
        <begin position="71"/>
        <end position="89"/>
    </location>
</feature>
<feature type="domain" description="Major facilitator superfamily (MFS) profile" evidence="7">
    <location>
        <begin position="2"/>
        <end position="399"/>
    </location>
</feature>
<sequence>MASAAMWLAIGMTTIDGSITNVALPAIGAALDVLPADSIWIVNAYQIAVMMTLLPLAALGEWIGYRKVYQAGLICFVIASVGCSLSSNLEGLAICRAFQGLGAGGVMSVNGALIRYIYPQSRVARGIGYNALVVAIASAAGPSVAAILLQVAEWPILFAINLPIGALSLLAGWRALPDETGGAKGYAKGQAVLCAAGLGMLALSFVNLAQWRFGYTIVFEAAFGVTALVVLVRKQRDSFKPMLPVDLCQRRSKSRPWGGVKPGHRVTRRGEWREGVARGPLPPALACFSGSDFGLAGPAVSEAIAFAVHLEDADVMGQAIEERACETLGSEGFGPFVEGQVAGDQGGAAFVTLGDQLEQQFGAGLGERYEAQFVDDEQFVSDHLLLEAQETPLVARLHH</sequence>
<proteinExistence type="predicted"/>